<name>A0A1Y4L7C1_9FIRM</name>
<dbReference type="Pfam" id="PF09084">
    <property type="entry name" value="NMT1"/>
    <property type="match status" value="1"/>
</dbReference>
<feature type="domain" description="SsuA/THI5-like" evidence="2">
    <location>
        <begin position="52"/>
        <end position="265"/>
    </location>
</feature>
<organism evidence="3 4">
    <name type="scientific">Butyricicoccus pullicaecorum</name>
    <dbReference type="NCBI Taxonomy" id="501571"/>
    <lineage>
        <taxon>Bacteria</taxon>
        <taxon>Bacillati</taxon>
        <taxon>Bacillota</taxon>
        <taxon>Clostridia</taxon>
        <taxon>Eubacteriales</taxon>
        <taxon>Butyricicoccaceae</taxon>
        <taxon>Butyricicoccus</taxon>
    </lineage>
</organism>
<dbReference type="InterPro" id="IPR015168">
    <property type="entry name" value="SsuA/THI5"/>
</dbReference>
<dbReference type="EMBL" id="NFKK01000008">
    <property type="protein sequence ID" value="OUP52647.1"/>
    <property type="molecule type" value="Genomic_DNA"/>
</dbReference>
<feature type="chain" id="PRO_5012079471" evidence="1">
    <location>
        <begin position="31"/>
        <end position="341"/>
    </location>
</feature>
<dbReference type="Gene3D" id="3.40.190.10">
    <property type="entry name" value="Periplasmic binding protein-like II"/>
    <property type="match status" value="2"/>
</dbReference>
<keyword evidence="1" id="KW-0732">Signal</keyword>
<dbReference type="PANTHER" id="PTHR31528:SF3">
    <property type="entry name" value="THIAMINE BIOSYNTHESIS PROTEIN HI_0357-RELATED"/>
    <property type="match status" value="1"/>
</dbReference>
<feature type="signal peptide" evidence="1">
    <location>
        <begin position="1"/>
        <end position="30"/>
    </location>
</feature>
<evidence type="ECO:0000313" key="4">
    <source>
        <dbReference type="Proteomes" id="UP000195897"/>
    </source>
</evidence>
<protein>
    <submittedName>
        <fullName evidence="3">ABC transporter substrate-binding protein</fullName>
    </submittedName>
</protein>
<dbReference type="AlphaFoldDB" id="A0A1Y4L7C1"/>
<evidence type="ECO:0000313" key="3">
    <source>
        <dbReference type="EMBL" id="OUP52647.1"/>
    </source>
</evidence>
<dbReference type="RefSeq" id="WP_087372784.1">
    <property type="nucleotide sequence ID" value="NZ_NFKK01000008.1"/>
</dbReference>
<evidence type="ECO:0000256" key="1">
    <source>
        <dbReference type="SAM" id="SignalP"/>
    </source>
</evidence>
<proteinExistence type="predicted"/>
<dbReference type="Proteomes" id="UP000195897">
    <property type="component" value="Unassembled WGS sequence"/>
</dbReference>
<dbReference type="PANTHER" id="PTHR31528">
    <property type="entry name" value="4-AMINO-5-HYDROXYMETHYL-2-METHYLPYRIMIDINE PHOSPHATE SYNTHASE THI11-RELATED"/>
    <property type="match status" value="1"/>
</dbReference>
<reference evidence="4" key="1">
    <citation type="submission" date="2017-04" db="EMBL/GenBank/DDBJ databases">
        <title>Function of individual gut microbiota members based on whole genome sequencing of pure cultures obtained from chicken caecum.</title>
        <authorList>
            <person name="Medvecky M."/>
            <person name="Cejkova D."/>
            <person name="Polansky O."/>
            <person name="Karasova D."/>
            <person name="Kubasova T."/>
            <person name="Cizek A."/>
            <person name="Rychlik I."/>
        </authorList>
    </citation>
    <scope>NUCLEOTIDE SEQUENCE [LARGE SCALE GENOMIC DNA]</scope>
    <source>
        <strain evidence="4">An180</strain>
    </source>
</reference>
<dbReference type="PROSITE" id="PS51257">
    <property type="entry name" value="PROKAR_LIPOPROTEIN"/>
    <property type="match status" value="1"/>
</dbReference>
<dbReference type="InterPro" id="IPR027939">
    <property type="entry name" value="NMT1/THI5"/>
</dbReference>
<dbReference type="GO" id="GO:0009228">
    <property type="term" value="P:thiamine biosynthetic process"/>
    <property type="evidence" value="ECO:0007669"/>
    <property type="project" value="InterPro"/>
</dbReference>
<accession>A0A1Y4L7C1</accession>
<comment type="caution">
    <text evidence="3">The sequence shown here is derived from an EMBL/GenBank/DDBJ whole genome shotgun (WGS) entry which is preliminary data.</text>
</comment>
<dbReference type="SUPFAM" id="SSF53850">
    <property type="entry name" value="Periplasmic binding protein-like II"/>
    <property type="match status" value="1"/>
</dbReference>
<sequence>MNIKRMLAAGLAATLLALTGCGSTSTSSDAQTDTQSADSLKTVNVVLDWYPNAVHCFLYNAIEKGYYAEEGLDVQLQFPANGNDALSLVAAGQAQLGIYYPMYVIEARAEQNVPVKSIGAVCQEQLSVVLSLKEENITSAADFTGKTIGYGGSPLSEALAKTMMENAGVDPSTVTMTDVGMDLMSSMTTGRVDVTLGCMLNHEVPQLEEEGFEVNYFKMSDYGVPADYELVFVSNDDTIENDPELLRAFLRASKKGFEDMKNDPDGSLDLLLSRQNAENFPLTRSVEEQSMSILLPAMEHEDAPFLSQDPAVWQNDIDWLTENGMIHNAVAVDDVMVDLGA</sequence>
<gene>
    <name evidence="3" type="ORF">B5F17_08045</name>
</gene>
<evidence type="ECO:0000259" key="2">
    <source>
        <dbReference type="Pfam" id="PF09084"/>
    </source>
</evidence>